<reference evidence="5" key="1">
    <citation type="journal article" date="2023" name="Plant J.">
        <title>The genome of the king protea, Protea cynaroides.</title>
        <authorList>
            <person name="Chang J."/>
            <person name="Duong T.A."/>
            <person name="Schoeman C."/>
            <person name="Ma X."/>
            <person name="Roodt D."/>
            <person name="Barker N."/>
            <person name="Li Z."/>
            <person name="Van de Peer Y."/>
            <person name="Mizrachi E."/>
        </authorList>
    </citation>
    <scope>NUCLEOTIDE SEQUENCE</scope>
    <source>
        <tissue evidence="5">Young leaves</tissue>
    </source>
</reference>
<organism evidence="5 6">
    <name type="scientific">Protea cynaroides</name>
    <dbReference type="NCBI Taxonomy" id="273540"/>
    <lineage>
        <taxon>Eukaryota</taxon>
        <taxon>Viridiplantae</taxon>
        <taxon>Streptophyta</taxon>
        <taxon>Embryophyta</taxon>
        <taxon>Tracheophyta</taxon>
        <taxon>Spermatophyta</taxon>
        <taxon>Magnoliopsida</taxon>
        <taxon>Proteales</taxon>
        <taxon>Proteaceae</taxon>
        <taxon>Protea</taxon>
    </lineage>
</organism>
<dbReference type="GO" id="GO:0000398">
    <property type="term" value="P:mRNA splicing, via spliceosome"/>
    <property type="evidence" value="ECO:0007669"/>
    <property type="project" value="TreeGrafter"/>
</dbReference>
<feature type="domain" description="RRM" evidence="4">
    <location>
        <begin position="28"/>
        <end position="106"/>
    </location>
</feature>
<dbReference type="SMART" id="SM00360">
    <property type="entry name" value="RRM"/>
    <property type="match status" value="1"/>
</dbReference>
<dbReference type="OrthoDB" id="439808at2759"/>
<comment type="subcellular location">
    <subcellularLocation>
        <location evidence="1">Nucleus</location>
    </subcellularLocation>
</comment>
<evidence type="ECO:0000313" key="6">
    <source>
        <dbReference type="Proteomes" id="UP001141806"/>
    </source>
</evidence>
<name>A0A9Q0QWP1_9MAGN</name>
<protein>
    <recommendedName>
        <fullName evidence="4">RRM domain-containing protein</fullName>
    </recommendedName>
</protein>
<proteinExistence type="predicted"/>
<dbReference type="InterPro" id="IPR051183">
    <property type="entry name" value="U1_U11-U12_snRNP_70-35kDa"/>
</dbReference>
<sequence>MAAALVGNRYLEILRTWRRTLFERMFCSELFVSRLSFYTTDKELKELFEPFGTVTDARLVRDPTTLKPKGFGFVTFESVTEAHKAFQAMNGRIVGGRLIFVEVAKTTRPE</sequence>
<evidence type="ECO:0000313" key="5">
    <source>
        <dbReference type="EMBL" id="KAJ4974505.1"/>
    </source>
</evidence>
<dbReference type="PANTHER" id="PTHR13952">
    <property type="entry name" value="U1 SMALL NUCLEAR RIBONUCLEOPROTEIN 70 KD"/>
    <property type="match status" value="1"/>
</dbReference>
<dbReference type="InterPro" id="IPR012677">
    <property type="entry name" value="Nucleotide-bd_a/b_plait_sf"/>
</dbReference>
<gene>
    <name evidence="5" type="ORF">NE237_007679</name>
</gene>
<dbReference type="GO" id="GO:0030619">
    <property type="term" value="F:U1 snRNA binding"/>
    <property type="evidence" value="ECO:0007669"/>
    <property type="project" value="TreeGrafter"/>
</dbReference>
<dbReference type="FunFam" id="3.30.70.330:FF:001138">
    <property type="entry name" value="RNA-binding (RRM/RBD/RNP motifs) family protein"/>
    <property type="match status" value="1"/>
</dbReference>
<evidence type="ECO:0000259" key="4">
    <source>
        <dbReference type="PROSITE" id="PS50102"/>
    </source>
</evidence>
<accession>A0A9Q0QWP1</accession>
<dbReference type="GO" id="GO:0071004">
    <property type="term" value="C:U2-type prespliceosome"/>
    <property type="evidence" value="ECO:0007669"/>
    <property type="project" value="TreeGrafter"/>
</dbReference>
<dbReference type="GO" id="GO:0005685">
    <property type="term" value="C:U1 snRNP"/>
    <property type="evidence" value="ECO:0007669"/>
    <property type="project" value="TreeGrafter"/>
</dbReference>
<dbReference type="PROSITE" id="PS50102">
    <property type="entry name" value="RRM"/>
    <property type="match status" value="1"/>
</dbReference>
<comment type="caution">
    <text evidence="5">The sequence shown here is derived from an EMBL/GenBank/DDBJ whole genome shotgun (WGS) entry which is preliminary data.</text>
</comment>
<dbReference type="Pfam" id="PF00076">
    <property type="entry name" value="RRM_1"/>
    <property type="match status" value="1"/>
</dbReference>
<keyword evidence="6" id="KW-1185">Reference proteome</keyword>
<dbReference type="AlphaFoldDB" id="A0A9Q0QWP1"/>
<dbReference type="CDD" id="cd00590">
    <property type="entry name" value="RRM_SF"/>
    <property type="match status" value="1"/>
</dbReference>
<dbReference type="GO" id="GO:0071011">
    <property type="term" value="C:precatalytic spliceosome"/>
    <property type="evidence" value="ECO:0007669"/>
    <property type="project" value="TreeGrafter"/>
</dbReference>
<dbReference type="PANTHER" id="PTHR13952:SF21">
    <property type="entry name" value="POLYNUCLEOTIDE ADENYLYLTRANSFERASE DOMAIN_RNA RECOGNITION MOTIF PROTEIN-RELATED"/>
    <property type="match status" value="1"/>
</dbReference>
<dbReference type="SUPFAM" id="SSF54928">
    <property type="entry name" value="RNA-binding domain, RBD"/>
    <property type="match status" value="1"/>
</dbReference>
<evidence type="ECO:0000256" key="1">
    <source>
        <dbReference type="ARBA" id="ARBA00004123"/>
    </source>
</evidence>
<keyword evidence="2" id="KW-0539">Nucleus</keyword>
<keyword evidence="3" id="KW-0694">RNA-binding</keyword>
<dbReference type="Gene3D" id="3.30.70.330">
    <property type="match status" value="1"/>
</dbReference>
<dbReference type="InterPro" id="IPR035979">
    <property type="entry name" value="RBD_domain_sf"/>
</dbReference>
<dbReference type="EMBL" id="JAMYWD010000004">
    <property type="protein sequence ID" value="KAJ4974505.1"/>
    <property type="molecule type" value="Genomic_DNA"/>
</dbReference>
<dbReference type="Proteomes" id="UP001141806">
    <property type="component" value="Unassembled WGS sequence"/>
</dbReference>
<dbReference type="InterPro" id="IPR000504">
    <property type="entry name" value="RRM_dom"/>
</dbReference>
<dbReference type="GO" id="GO:0003729">
    <property type="term" value="F:mRNA binding"/>
    <property type="evidence" value="ECO:0007669"/>
    <property type="project" value="TreeGrafter"/>
</dbReference>
<evidence type="ECO:0000256" key="3">
    <source>
        <dbReference type="PROSITE-ProRule" id="PRU00176"/>
    </source>
</evidence>
<evidence type="ECO:0000256" key="2">
    <source>
        <dbReference type="ARBA" id="ARBA00023242"/>
    </source>
</evidence>